<dbReference type="GO" id="GO:0061630">
    <property type="term" value="F:ubiquitin protein ligase activity"/>
    <property type="evidence" value="ECO:0007669"/>
    <property type="project" value="InterPro"/>
</dbReference>
<keyword evidence="4" id="KW-0378">Hydrolase</keyword>
<keyword evidence="4" id="KW-0328">Glycosyltransferase</keyword>
<dbReference type="PROSITE" id="PS00028">
    <property type="entry name" value="ZINC_FINGER_C2H2_1"/>
    <property type="match status" value="2"/>
</dbReference>
<dbReference type="GO" id="GO:0072344">
    <property type="term" value="P:rescue of stalled ribosome"/>
    <property type="evidence" value="ECO:0007669"/>
    <property type="project" value="InterPro"/>
</dbReference>
<evidence type="ECO:0000256" key="2">
    <source>
        <dbReference type="SAM" id="MobiDB-lite"/>
    </source>
</evidence>
<dbReference type="GO" id="GO:0004806">
    <property type="term" value="F:triacylglycerol lipase activity"/>
    <property type="evidence" value="ECO:0007669"/>
    <property type="project" value="UniProtKB-EC"/>
</dbReference>
<protein>
    <submittedName>
        <fullName evidence="4">Zinc finger protein, putative</fullName>
        <ecNumber evidence="4">2.4.1.69</ecNumber>
        <ecNumber evidence="4">3.1.1.3</ecNumber>
    </submittedName>
</protein>
<dbReference type="EC" id="3.1.1.3" evidence="4"/>
<name>G0QX63_ICHMU</name>
<sequence>MHECVLCYDEIKIVGIGQCNHKEICYKCQFKMRYITDNQSCPLCNKNNQIIIVSDNMQNDFSSYDLDYLIPFDEKKGLYAKTQEIYDMLLKLIEIRCFAPGCKEEDTVFQNISTLKKHLKDRHQRFLCDICVEFKTCVLQEQKLYNSTALEKHTRKGDFDEEGNVYFFHPYCSFCLKYFYDEESLVKHMPDHFTCFICGPDYKYIFYKSYQALEKHFRISHYICEEKSCQEKCFTAFKTSVDLEAHNIKVHNHQSSKKVALNQMNIQVLTGFEYGQQGESKFKTRDGMIKDKEGVNFEAQFLSLRKTKMKTTTVDSHEDEKIDYRDFYCQKYDERYQKEEQEILQQYYNDNYGNNNNKGNNRNRNNQQFVRKKSSQNEVLYLENIPLLRYYQIHGINNDNILDKLGLICDQEKYEQLEDAQHQMQKKKCSAQQYFEVFERLCGKNIALRVLPLVIASLNNTKYEVLQKELDEVYISEVKKLAKKHNTLINSSNTYKEFFTLFRSELENQLTERIVNQELKLNAKALKMERSRRFQLIEILRRIKTKEMAKLKFVTNFGVSVEKISFILRKVFFSDLNQIQKLFKEIPNHEFLHLYLYVSYCHDLLQGKDIHKEKNQLSVNILKDYFEQHQDIYNKYYSQDDQILEQEQEEEQKVNTAIIQQKGNQKKTVEIDTQNIYDFPAINNNNPIKIQKTVIQQQPDPSLPTQQPMNTKEKNKKINTLNDWQKSNENPFIYESKDQKVRVNQILKEEFPTLGGGQKVEPYTVPTKKQQQIFNQQEIEQMQKQKQQQPIFKQQVQQQQVDMWEGPTNNNQTDKNDIKNLGFIGNKKKNKQGKTQISVAGFFQ</sequence>
<dbReference type="AlphaFoldDB" id="G0QX63"/>
<keyword evidence="1" id="KW-0863">Zinc-finger</keyword>
<evidence type="ECO:0000313" key="5">
    <source>
        <dbReference type="Proteomes" id="UP000008983"/>
    </source>
</evidence>
<reference evidence="4 5" key="1">
    <citation type="submission" date="2011-07" db="EMBL/GenBank/DDBJ databases">
        <authorList>
            <person name="Coyne R."/>
            <person name="Brami D."/>
            <person name="Johnson J."/>
            <person name="Hostetler J."/>
            <person name="Hannick L."/>
            <person name="Clark T."/>
            <person name="Cassidy-Hanley D."/>
            <person name="Inman J."/>
        </authorList>
    </citation>
    <scope>NUCLEOTIDE SEQUENCE [LARGE SCALE GENOMIC DNA]</scope>
    <source>
        <strain evidence="4 5">G5</strain>
    </source>
</reference>
<dbReference type="STRING" id="857967.G0QX63"/>
<dbReference type="PROSITE" id="PS50089">
    <property type="entry name" value="ZF_RING_2"/>
    <property type="match status" value="1"/>
</dbReference>
<dbReference type="OrthoDB" id="3838338at2759"/>
<dbReference type="OMA" id="NLAHINC"/>
<dbReference type="PANTHER" id="PTHR22938:SF0">
    <property type="entry name" value="E3 UBIQUITIN-PROTEIN LIGASE ZNF598"/>
    <property type="match status" value="1"/>
</dbReference>
<feature type="region of interest" description="Disordered" evidence="2">
    <location>
        <begin position="806"/>
        <end position="844"/>
    </location>
</feature>
<dbReference type="GO" id="GO:0016567">
    <property type="term" value="P:protein ubiquitination"/>
    <property type="evidence" value="ECO:0007669"/>
    <property type="project" value="TreeGrafter"/>
</dbReference>
<dbReference type="Pfam" id="PF23230">
    <property type="entry name" value="zf-C2H2_13"/>
    <property type="match status" value="1"/>
</dbReference>
<dbReference type="EMBL" id="GL984035">
    <property type="protein sequence ID" value="EGR30194.1"/>
    <property type="molecule type" value="Genomic_DNA"/>
</dbReference>
<proteinExistence type="predicted"/>
<dbReference type="GO" id="GO:0008270">
    <property type="term" value="F:zinc ion binding"/>
    <property type="evidence" value="ECO:0007669"/>
    <property type="project" value="UniProtKB-KW"/>
</dbReference>
<dbReference type="Proteomes" id="UP000008983">
    <property type="component" value="Unassembled WGS sequence"/>
</dbReference>
<dbReference type="RefSeq" id="XP_004031790.1">
    <property type="nucleotide sequence ID" value="XM_004031742.1"/>
</dbReference>
<dbReference type="PANTHER" id="PTHR22938">
    <property type="entry name" value="ZINC FINGER PROTEIN 598"/>
    <property type="match status" value="1"/>
</dbReference>
<keyword evidence="4" id="KW-0808">Transferase</keyword>
<dbReference type="InParanoid" id="G0QX63"/>
<gene>
    <name evidence="4" type="ORF">IMG5_138470</name>
</gene>
<dbReference type="InterPro" id="IPR056437">
    <property type="entry name" value="Znf-C2H2_ZNF598/HEL2"/>
</dbReference>
<dbReference type="GeneID" id="14906310"/>
<dbReference type="Pfam" id="PF25447">
    <property type="entry name" value="RING_ZNF598"/>
    <property type="match status" value="1"/>
</dbReference>
<keyword evidence="1" id="KW-0862">Zinc</keyword>
<dbReference type="eggNOG" id="KOG2231">
    <property type="taxonomic scope" value="Eukaryota"/>
</dbReference>
<dbReference type="InterPro" id="IPR044288">
    <property type="entry name" value="ZNF598/HEL2"/>
</dbReference>
<accession>G0QX63</accession>
<organism evidence="4 5">
    <name type="scientific">Ichthyophthirius multifiliis</name>
    <name type="common">White spot disease agent</name>
    <name type="synonym">Ich</name>
    <dbReference type="NCBI Taxonomy" id="5932"/>
    <lineage>
        <taxon>Eukaryota</taxon>
        <taxon>Sar</taxon>
        <taxon>Alveolata</taxon>
        <taxon>Ciliophora</taxon>
        <taxon>Intramacronucleata</taxon>
        <taxon>Oligohymenophorea</taxon>
        <taxon>Hymenostomatida</taxon>
        <taxon>Ophryoglenina</taxon>
        <taxon>Ichthyophthirius</taxon>
    </lineage>
</organism>
<dbReference type="InterPro" id="IPR013087">
    <property type="entry name" value="Znf_C2H2_type"/>
</dbReference>
<dbReference type="GO" id="GO:0043022">
    <property type="term" value="F:ribosome binding"/>
    <property type="evidence" value="ECO:0007669"/>
    <property type="project" value="TreeGrafter"/>
</dbReference>
<dbReference type="EC" id="2.4.1.69" evidence="4"/>
<evidence type="ECO:0000313" key="4">
    <source>
        <dbReference type="EMBL" id="EGR30194.1"/>
    </source>
</evidence>
<dbReference type="SMART" id="SM00355">
    <property type="entry name" value="ZnF_C2H2"/>
    <property type="match status" value="4"/>
</dbReference>
<evidence type="ECO:0000256" key="1">
    <source>
        <dbReference type="PROSITE-ProRule" id="PRU00175"/>
    </source>
</evidence>
<feature type="domain" description="RING-type" evidence="3">
    <location>
        <begin position="4"/>
        <end position="45"/>
    </location>
</feature>
<dbReference type="InterPro" id="IPR001841">
    <property type="entry name" value="Znf_RING"/>
</dbReference>
<keyword evidence="1" id="KW-0479">Metal-binding</keyword>
<evidence type="ECO:0000259" key="3">
    <source>
        <dbReference type="PROSITE" id="PS50089"/>
    </source>
</evidence>
<dbReference type="GO" id="GO:0008107">
    <property type="term" value="F:galactoside 2-alpha-L-fucosyltransferase activity"/>
    <property type="evidence" value="ECO:0007669"/>
    <property type="project" value="UniProtKB-EC"/>
</dbReference>
<keyword evidence="5" id="KW-1185">Reference proteome</keyword>